<organism evidence="5 6">
    <name type="scientific">Nocardioides mangrovicus</name>
    <dbReference type="NCBI Taxonomy" id="2478913"/>
    <lineage>
        <taxon>Bacteria</taxon>
        <taxon>Bacillati</taxon>
        <taxon>Actinomycetota</taxon>
        <taxon>Actinomycetes</taxon>
        <taxon>Propionibacteriales</taxon>
        <taxon>Nocardioidaceae</taxon>
        <taxon>Nocardioides</taxon>
    </lineage>
</organism>
<protein>
    <submittedName>
        <fullName evidence="5">MarR family transcriptional regulator</fullName>
    </submittedName>
</protein>
<dbReference type="SUPFAM" id="SSF46785">
    <property type="entry name" value="Winged helix' DNA-binding domain"/>
    <property type="match status" value="1"/>
</dbReference>
<evidence type="ECO:0000256" key="2">
    <source>
        <dbReference type="ARBA" id="ARBA00023125"/>
    </source>
</evidence>
<evidence type="ECO:0000259" key="4">
    <source>
        <dbReference type="PROSITE" id="PS50995"/>
    </source>
</evidence>
<dbReference type="GO" id="GO:0003677">
    <property type="term" value="F:DNA binding"/>
    <property type="evidence" value="ECO:0007669"/>
    <property type="project" value="UniProtKB-KW"/>
</dbReference>
<dbReference type="PANTHER" id="PTHR42756">
    <property type="entry name" value="TRANSCRIPTIONAL REGULATOR, MARR"/>
    <property type="match status" value="1"/>
</dbReference>
<dbReference type="InterPro" id="IPR000835">
    <property type="entry name" value="HTH_MarR-typ"/>
</dbReference>
<dbReference type="EMBL" id="RDBE01000001">
    <property type="protein sequence ID" value="RLV51226.1"/>
    <property type="molecule type" value="Genomic_DNA"/>
</dbReference>
<dbReference type="OrthoDB" id="8635520at2"/>
<dbReference type="AlphaFoldDB" id="A0A3L8P7A0"/>
<dbReference type="SMART" id="SM00347">
    <property type="entry name" value="HTH_MARR"/>
    <property type="match status" value="1"/>
</dbReference>
<dbReference type="PROSITE" id="PS50995">
    <property type="entry name" value="HTH_MARR_2"/>
    <property type="match status" value="1"/>
</dbReference>
<dbReference type="PROSITE" id="PS00519">
    <property type="entry name" value="HTH_ASNC_1"/>
    <property type="match status" value="1"/>
</dbReference>
<feature type="domain" description="HTH marR-type" evidence="4">
    <location>
        <begin position="1"/>
        <end position="133"/>
    </location>
</feature>
<dbReference type="InterPro" id="IPR019885">
    <property type="entry name" value="Tscrpt_reg_HTH_AsnC-type_CS"/>
</dbReference>
<accession>A0A3L8P7A0</accession>
<keyword evidence="6" id="KW-1185">Reference proteome</keyword>
<dbReference type="Gene3D" id="1.10.10.10">
    <property type="entry name" value="Winged helix-like DNA-binding domain superfamily/Winged helix DNA-binding domain"/>
    <property type="match status" value="1"/>
</dbReference>
<evidence type="ECO:0000256" key="1">
    <source>
        <dbReference type="ARBA" id="ARBA00023015"/>
    </source>
</evidence>
<gene>
    <name evidence="5" type="ORF">D9V37_01520</name>
</gene>
<evidence type="ECO:0000313" key="6">
    <source>
        <dbReference type="Proteomes" id="UP000281708"/>
    </source>
</evidence>
<name>A0A3L8P7A0_9ACTN</name>
<keyword evidence="3" id="KW-0804">Transcription</keyword>
<evidence type="ECO:0000256" key="3">
    <source>
        <dbReference type="ARBA" id="ARBA00023163"/>
    </source>
</evidence>
<dbReference type="GO" id="GO:0003700">
    <property type="term" value="F:DNA-binding transcription factor activity"/>
    <property type="evidence" value="ECO:0007669"/>
    <property type="project" value="InterPro"/>
</dbReference>
<dbReference type="InterPro" id="IPR036388">
    <property type="entry name" value="WH-like_DNA-bd_sf"/>
</dbReference>
<dbReference type="Proteomes" id="UP000281708">
    <property type="component" value="Unassembled WGS sequence"/>
</dbReference>
<evidence type="ECO:0000313" key="5">
    <source>
        <dbReference type="EMBL" id="RLV51226.1"/>
    </source>
</evidence>
<dbReference type="Pfam" id="PF12802">
    <property type="entry name" value="MarR_2"/>
    <property type="match status" value="1"/>
</dbReference>
<reference evidence="5 6" key="1">
    <citation type="submission" date="2018-10" db="EMBL/GenBank/DDBJ databases">
        <title>Marmoricola sp. 4Q3S-7 whole genome shotgun sequence.</title>
        <authorList>
            <person name="Li F."/>
        </authorList>
    </citation>
    <scope>NUCLEOTIDE SEQUENCE [LARGE SCALE GENOMIC DNA]</scope>
    <source>
        <strain evidence="5 6">4Q3S-7</strain>
    </source>
</reference>
<dbReference type="InterPro" id="IPR036390">
    <property type="entry name" value="WH_DNA-bd_sf"/>
</dbReference>
<dbReference type="PRINTS" id="PR00598">
    <property type="entry name" value="HTHMARR"/>
</dbReference>
<dbReference type="PANTHER" id="PTHR42756:SF1">
    <property type="entry name" value="TRANSCRIPTIONAL REPRESSOR OF EMRAB OPERON"/>
    <property type="match status" value="1"/>
</dbReference>
<comment type="caution">
    <text evidence="5">The sequence shown here is derived from an EMBL/GenBank/DDBJ whole genome shotgun (WGS) entry which is preliminary data.</text>
</comment>
<proteinExistence type="predicted"/>
<keyword evidence="2" id="KW-0238">DNA-binding</keyword>
<sequence length="141" mass="16117">MTFRLHQLVRHLRATTKAALAEVGLQDFEYDTLHRLMIRETPGRASPGELAQETGVSNAGMTGRLDSLEKKGWLKRVPGTEDRRRVDVEITRAGMRIWNRAMNLRGRAEDEVGSVLSARELATLNRLLRKMTLYVEDEETR</sequence>
<keyword evidence="1" id="KW-0805">Transcription regulation</keyword>